<keyword evidence="5 6" id="KW-0472">Membrane</keyword>
<feature type="transmembrane region" description="Helical" evidence="6">
    <location>
        <begin position="84"/>
        <end position="105"/>
    </location>
</feature>
<evidence type="ECO:0000256" key="2">
    <source>
        <dbReference type="ARBA" id="ARBA00009142"/>
    </source>
</evidence>
<keyword evidence="4 6" id="KW-1133">Transmembrane helix</keyword>
<protein>
    <recommendedName>
        <fullName evidence="6">Probable membrane transporter protein</fullName>
    </recommendedName>
</protein>
<organism evidence="7 8">
    <name type="scientific">Pseudomonas putida</name>
    <name type="common">Arthrobacter siderocapsulatus</name>
    <dbReference type="NCBI Taxonomy" id="303"/>
    <lineage>
        <taxon>Bacteria</taxon>
        <taxon>Pseudomonadati</taxon>
        <taxon>Pseudomonadota</taxon>
        <taxon>Gammaproteobacteria</taxon>
        <taxon>Pseudomonadales</taxon>
        <taxon>Pseudomonadaceae</taxon>
        <taxon>Pseudomonas</taxon>
    </lineage>
</organism>
<sequence>MAGAAATCRRREAIVIEVLGAALGAVIGAVLALTGAGGGILAVPLLVFGLGLNMVEAAPVGLLAVGLAASVGALLGLRQGLVRYRAALFIALIGICATPLGLMLAHRLPNAPLALVFATVLIHACLRIWRKAARELRGEPPCGERLIMPCVLNPLQGRLRWTLPCARALAVTGGVAGLLSGLLGVGGGFVIIPALSRYTNLEMKSIVATSLAVIALVACASVVSASVAGVMHWQVGAPFAVGAVMGLLLAHPLAGKLAGPRLQQVFALVGIGAALLLASKGLLG</sequence>
<feature type="transmembrane region" description="Helical" evidence="6">
    <location>
        <begin position="18"/>
        <end position="51"/>
    </location>
</feature>
<dbReference type="RefSeq" id="WP_103435485.1">
    <property type="nucleotide sequence ID" value="NZ_MIND01000018.1"/>
</dbReference>
<accession>A0A2S3W7T7</accession>
<dbReference type="PANTHER" id="PTHR43701">
    <property type="entry name" value="MEMBRANE TRANSPORTER PROTEIN MJ0441-RELATED"/>
    <property type="match status" value="1"/>
</dbReference>
<proteinExistence type="inferred from homology"/>
<feature type="transmembrane region" description="Helical" evidence="6">
    <location>
        <begin position="57"/>
        <end position="77"/>
    </location>
</feature>
<evidence type="ECO:0000313" key="7">
    <source>
        <dbReference type="EMBL" id="POF86985.1"/>
    </source>
</evidence>
<dbReference type="EMBL" id="MIND01000018">
    <property type="protein sequence ID" value="POF86985.1"/>
    <property type="molecule type" value="Genomic_DNA"/>
</dbReference>
<comment type="caution">
    <text evidence="7">The sequence shown here is derived from an EMBL/GenBank/DDBJ whole genome shotgun (WGS) entry which is preliminary data.</text>
</comment>
<evidence type="ECO:0000256" key="5">
    <source>
        <dbReference type="ARBA" id="ARBA00023136"/>
    </source>
</evidence>
<dbReference type="PANTHER" id="PTHR43701:SF2">
    <property type="entry name" value="MEMBRANE TRANSPORTER PROTEIN YJNA-RELATED"/>
    <property type="match status" value="1"/>
</dbReference>
<evidence type="ECO:0000313" key="8">
    <source>
        <dbReference type="Proteomes" id="UP000237194"/>
    </source>
</evidence>
<keyword evidence="6" id="KW-1003">Cell membrane</keyword>
<dbReference type="AlphaFoldDB" id="A0A2S3W7T7"/>
<feature type="transmembrane region" description="Helical" evidence="6">
    <location>
        <begin position="265"/>
        <end position="283"/>
    </location>
</feature>
<dbReference type="Pfam" id="PF01925">
    <property type="entry name" value="TauE"/>
    <property type="match status" value="1"/>
</dbReference>
<feature type="transmembrane region" description="Helical" evidence="6">
    <location>
        <begin position="206"/>
        <end position="228"/>
    </location>
</feature>
<dbReference type="InterPro" id="IPR002781">
    <property type="entry name" value="TM_pro_TauE-like"/>
</dbReference>
<keyword evidence="3 6" id="KW-0812">Transmembrane</keyword>
<reference evidence="7 8" key="2">
    <citation type="submission" date="2018-03" db="EMBL/GenBank/DDBJ databases">
        <title>Draft genome of Pseudomonas putida strain KT-27.</title>
        <authorList>
            <person name="Yoshizawa S."/>
            <person name="Khan N.H."/>
            <person name="Nishimura M."/>
            <person name="Chiura H.X."/>
            <person name="Ogura Y."/>
            <person name="Hayashi T."/>
            <person name="Kogure K."/>
        </authorList>
    </citation>
    <scope>NUCLEOTIDE SEQUENCE [LARGE SCALE GENOMIC DNA]</scope>
    <source>
        <strain evidence="7 8">KT-27</strain>
    </source>
</reference>
<dbReference type="Proteomes" id="UP000237194">
    <property type="component" value="Unassembled WGS sequence"/>
</dbReference>
<reference evidence="7 8" key="1">
    <citation type="submission" date="2016-08" db="EMBL/GenBank/DDBJ databases">
        <authorList>
            <person name="Seilhamer J.J."/>
        </authorList>
    </citation>
    <scope>NUCLEOTIDE SEQUENCE [LARGE SCALE GENOMIC DNA]</scope>
    <source>
        <strain evidence="7 8">KT-27</strain>
    </source>
</reference>
<name>A0A2S3W7T7_PSEPU</name>
<dbReference type="GO" id="GO:0005886">
    <property type="term" value="C:plasma membrane"/>
    <property type="evidence" value="ECO:0007669"/>
    <property type="project" value="UniProtKB-SubCell"/>
</dbReference>
<feature type="transmembrane region" description="Helical" evidence="6">
    <location>
        <begin position="235"/>
        <end position="253"/>
    </location>
</feature>
<dbReference type="InterPro" id="IPR051598">
    <property type="entry name" value="TSUP/Inactive_protease-like"/>
</dbReference>
<gene>
    <name evidence="7" type="ORF">BGP80_03100</name>
</gene>
<feature type="transmembrane region" description="Helical" evidence="6">
    <location>
        <begin position="111"/>
        <end position="129"/>
    </location>
</feature>
<evidence type="ECO:0000256" key="6">
    <source>
        <dbReference type="RuleBase" id="RU363041"/>
    </source>
</evidence>
<evidence type="ECO:0000256" key="3">
    <source>
        <dbReference type="ARBA" id="ARBA00022692"/>
    </source>
</evidence>
<comment type="similarity">
    <text evidence="2 6">Belongs to the 4-toluene sulfonate uptake permease (TSUP) (TC 2.A.102) family.</text>
</comment>
<feature type="transmembrane region" description="Helical" evidence="6">
    <location>
        <begin position="168"/>
        <end position="194"/>
    </location>
</feature>
<evidence type="ECO:0000256" key="1">
    <source>
        <dbReference type="ARBA" id="ARBA00004141"/>
    </source>
</evidence>
<comment type="subcellular location">
    <subcellularLocation>
        <location evidence="6">Cell membrane</location>
        <topology evidence="6">Multi-pass membrane protein</topology>
    </subcellularLocation>
    <subcellularLocation>
        <location evidence="1">Membrane</location>
        <topology evidence="1">Multi-pass membrane protein</topology>
    </subcellularLocation>
</comment>
<evidence type="ECO:0000256" key="4">
    <source>
        <dbReference type="ARBA" id="ARBA00022989"/>
    </source>
</evidence>